<feature type="region of interest" description="Disordered" evidence="1">
    <location>
        <begin position="1"/>
        <end position="132"/>
    </location>
</feature>
<evidence type="ECO:0000256" key="1">
    <source>
        <dbReference type="SAM" id="MobiDB-lite"/>
    </source>
</evidence>
<organism evidence="2 3">
    <name type="scientific">Aplosporella prunicola CBS 121167</name>
    <dbReference type="NCBI Taxonomy" id="1176127"/>
    <lineage>
        <taxon>Eukaryota</taxon>
        <taxon>Fungi</taxon>
        <taxon>Dikarya</taxon>
        <taxon>Ascomycota</taxon>
        <taxon>Pezizomycotina</taxon>
        <taxon>Dothideomycetes</taxon>
        <taxon>Dothideomycetes incertae sedis</taxon>
        <taxon>Botryosphaeriales</taxon>
        <taxon>Aplosporellaceae</taxon>
        <taxon>Aplosporella</taxon>
    </lineage>
</organism>
<keyword evidence="3" id="KW-1185">Reference proteome</keyword>
<dbReference type="Pfam" id="PF12223">
    <property type="entry name" value="DUF3602"/>
    <property type="match status" value="1"/>
</dbReference>
<evidence type="ECO:0000313" key="2">
    <source>
        <dbReference type="EMBL" id="KAF2142222.1"/>
    </source>
</evidence>
<feature type="compositionally biased region" description="Basic and acidic residues" evidence="1">
    <location>
        <begin position="198"/>
        <end position="213"/>
    </location>
</feature>
<dbReference type="PANTHER" id="PTHR34693:SF1">
    <property type="entry name" value="PROTEIN PAR32"/>
    <property type="match status" value="1"/>
</dbReference>
<sequence>MVGDPRHAGVGRGFMPRNYSHGRGGAGNIGKPERPSSLSPRPTDLATPTIKAPTYTTGRGGSGNMARNDPTRPELARAAQDVGPSPGLLQRGGSGVATDEFHYGRGGAANVGRQSEEEEVMMRAREGKEGEARVGGAVLPVKAGAGVGGARNAAATTATTVAKDGAGAGAGAGSEGRGAAHGAAHGGALGKAEPVDGEGEHEKGLGDKAKDLLGKVAGKK</sequence>
<dbReference type="GeneID" id="54297970"/>
<dbReference type="InterPro" id="IPR022024">
    <property type="entry name" value="DUF3602"/>
</dbReference>
<evidence type="ECO:0000313" key="3">
    <source>
        <dbReference type="Proteomes" id="UP000799438"/>
    </source>
</evidence>
<name>A0A6A6BDF8_9PEZI</name>
<dbReference type="Proteomes" id="UP000799438">
    <property type="component" value="Unassembled WGS sequence"/>
</dbReference>
<dbReference type="RefSeq" id="XP_033397934.1">
    <property type="nucleotide sequence ID" value="XM_033540474.1"/>
</dbReference>
<feature type="compositionally biased region" description="Gly residues" evidence="1">
    <location>
        <begin position="166"/>
        <end position="176"/>
    </location>
</feature>
<gene>
    <name evidence="2" type="ORF">K452DRAFT_287439</name>
</gene>
<feature type="compositionally biased region" description="Basic and acidic residues" evidence="1">
    <location>
        <begin position="120"/>
        <end position="132"/>
    </location>
</feature>
<dbReference type="AlphaFoldDB" id="A0A6A6BDF8"/>
<reference evidence="2" key="1">
    <citation type="journal article" date="2020" name="Stud. Mycol.">
        <title>101 Dothideomycetes genomes: a test case for predicting lifestyles and emergence of pathogens.</title>
        <authorList>
            <person name="Haridas S."/>
            <person name="Albert R."/>
            <person name="Binder M."/>
            <person name="Bloem J."/>
            <person name="Labutti K."/>
            <person name="Salamov A."/>
            <person name="Andreopoulos B."/>
            <person name="Baker S."/>
            <person name="Barry K."/>
            <person name="Bills G."/>
            <person name="Bluhm B."/>
            <person name="Cannon C."/>
            <person name="Castanera R."/>
            <person name="Culley D."/>
            <person name="Daum C."/>
            <person name="Ezra D."/>
            <person name="Gonzalez J."/>
            <person name="Henrissat B."/>
            <person name="Kuo A."/>
            <person name="Liang C."/>
            <person name="Lipzen A."/>
            <person name="Lutzoni F."/>
            <person name="Magnuson J."/>
            <person name="Mondo S."/>
            <person name="Nolan M."/>
            <person name="Ohm R."/>
            <person name="Pangilinan J."/>
            <person name="Park H.-J."/>
            <person name="Ramirez L."/>
            <person name="Alfaro M."/>
            <person name="Sun H."/>
            <person name="Tritt A."/>
            <person name="Yoshinaga Y."/>
            <person name="Zwiers L.-H."/>
            <person name="Turgeon B."/>
            <person name="Goodwin S."/>
            <person name="Spatafora J."/>
            <person name="Crous P."/>
            <person name="Grigoriev I."/>
        </authorList>
    </citation>
    <scope>NUCLEOTIDE SEQUENCE</scope>
    <source>
        <strain evidence="2">CBS 121167</strain>
    </source>
</reference>
<protein>
    <submittedName>
        <fullName evidence="2">Uncharacterized protein</fullName>
    </submittedName>
</protein>
<dbReference type="PANTHER" id="PTHR34693">
    <property type="entry name" value="PROTEIN PAR32"/>
    <property type="match status" value="1"/>
</dbReference>
<dbReference type="OrthoDB" id="3063476at2759"/>
<dbReference type="EMBL" id="ML995485">
    <property type="protein sequence ID" value="KAF2142222.1"/>
    <property type="molecule type" value="Genomic_DNA"/>
</dbReference>
<feature type="region of interest" description="Disordered" evidence="1">
    <location>
        <begin position="161"/>
        <end position="220"/>
    </location>
</feature>
<dbReference type="InterPro" id="IPR053203">
    <property type="entry name" value="Cisplatin_resist-associated"/>
</dbReference>
<proteinExistence type="predicted"/>
<accession>A0A6A6BDF8</accession>